<name>A8NX20_BRUMA</name>
<protein>
    <submittedName>
        <fullName evidence="2">TPR Domain containing protein</fullName>
    </submittedName>
</protein>
<dbReference type="GO" id="GO:0097730">
    <property type="term" value="C:non-motile cilium"/>
    <property type="evidence" value="ECO:0007669"/>
    <property type="project" value="TreeGrafter"/>
</dbReference>
<dbReference type="GO" id="GO:0042073">
    <property type="term" value="P:intraciliary transport"/>
    <property type="evidence" value="ECO:0007669"/>
    <property type="project" value="TreeGrafter"/>
</dbReference>
<dbReference type="InterPro" id="IPR019734">
    <property type="entry name" value="TPR_rpt"/>
</dbReference>
<dbReference type="AlphaFoldDB" id="A8NX20"/>
<dbReference type="PANTHER" id="PTHR44117">
    <property type="entry name" value="INTRAFLAGELLAR TRANSPORT PROTEIN 88 HOMOLOG"/>
    <property type="match status" value="1"/>
</dbReference>
<dbReference type="GO" id="GO:0036064">
    <property type="term" value="C:ciliary basal body"/>
    <property type="evidence" value="ECO:0007669"/>
    <property type="project" value="TreeGrafter"/>
</dbReference>
<evidence type="ECO:0000256" key="1">
    <source>
        <dbReference type="PROSITE-ProRule" id="PRU00339"/>
    </source>
</evidence>
<dbReference type="GO" id="GO:0005814">
    <property type="term" value="C:centriole"/>
    <property type="evidence" value="ECO:0007669"/>
    <property type="project" value="TreeGrafter"/>
</dbReference>
<dbReference type="EMBL" id="DS238201">
    <property type="protein sequence ID" value="EDP37361.1"/>
    <property type="molecule type" value="Genomic_DNA"/>
</dbReference>
<dbReference type="Gene3D" id="1.25.40.10">
    <property type="entry name" value="Tetratricopeptide repeat domain"/>
    <property type="match status" value="1"/>
</dbReference>
<dbReference type="GO" id="GO:0019894">
    <property type="term" value="F:kinesin binding"/>
    <property type="evidence" value="ECO:0007669"/>
    <property type="project" value="TreeGrafter"/>
</dbReference>
<dbReference type="InterPro" id="IPR011990">
    <property type="entry name" value="TPR-like_helical_dom_sf"/>
</dbReference>
<gene>
    <name evidence="2" type="ORF">Bm1_11660</name>
</gene>
<dbReference type="GO" id="GO:1905515">
    <property type="term" value="P:non-motile cilium assembly"/>
    <property type="evidence" value="ECO:0007669"/>
    <property type="project" value="TreeGrafter"/>
</dbReference>
<sequence length="348" mass="39459">MDDRYEGFNDYDHAYDVQNVLGDQVFQEAIAKSSYGRRPKSSMSRLGIIPVATSSSRINSIISSHRSGTGADTMNGVMLRSSIGSRRGIDASVPMTAVRGAGYSSAGRGISFNPLKMKMAEKSPEMGHEEKCRQMEQKVNELLKESIFAWEKGDMKQALEKAKEAGRRERTIVKMREQLSILEQLNLDLTFTVLFNLAHQYMANNLLTEALNTYQMIVKNKMFVNSGRLKANIANIYFKQKEYKKAIKLYQIALDQVPNSQKNTRIKIMNNIGVSFIKCGEYDEADSTFEHCMNEKGNYNTALNFILTAYCLNDIDKMKDGFQRLLDIPILSDEEAKYMVGCFLILFN</sequence>
<proteinExistence type="predicted"/>
<dbReference type="PROSITE" id="PS50005">
    <property type="entry name" value="TPR"/>
    <property type="match status" value="1"/>
</dbReference>
<dbReference type="FunFam" id="1.25.40.10:FF:000468">
    <property type="entry name" value="Intraflagellar transport 88 homolog"/>
    <property type="match status" value="1"/>
</dbReference>
<organism evidence="2">
    <name type="scientific">Brugia malayi</name>
    <name type="common">Filarial nematode worm</name>
    <dbReference type="NCBI Taxonomy" id="6279"/>
    <lineage>
        <taxon>Eukaryota</taxon>
        <taxon>Metazoa</taxon>
        <taxon>Ecdysozoa</taxon>
        <taxon>Nematoda</taxon>
        <taxon>Chromadorea</taxon>
        <taxon>Rhabditida</taxon>
        <taxon>Spirurina</taxon>
        <taxon>Spiruromorpha</taxon>
        <taxon>Filarioidea</taxon>
        <taxon>Onchocercidae</taxon>
        <taxon>Brugia</taxon>
    </lineage>
</organism>
<keyword evidence="1" id="KW-0802">TPR repeat</keyword>
<dbReference type="Pfam" id="PF13424">
    <property type="entry name" value="TPR_12"/>
    <property type="match status" value="1"/>
</dbReference>
<dbReference type="SMART" id="SM00028">
    <property type="entry name" value="TPR"/>
    <property type="match status" value="3"/>
</dbReference>
<dbReference type="GO" id="GO:0097546">
    <property type="term" value="C:ciliary base"/>
    <property type="evidence" value="ECO:0007669"/>
    <property type="project" value="TreeGrafter"/>
</dbReference>
<accession>A8NX20</accession>
<feature type="repeat" description="TPR" evidence="1">
    <location>
        <begin position="227"/>
        <end position="260"/>
    </location>
</feature>
<evidence type="ECO:0000313" key="2">
    <source>
        <dbReference type="EMBL" id="EDP37361.1"/>
    </source>
</evidence>
<dbReference type="PANTHER" id="PTHR44117:SF1">
    <property type="entry name" value="INTRAFLAGELLAR TRANSPORT PROTEIN 88 HOMOLOG"/>
    <property type="match status" value="1"/>
</dbReference>
<reference evidence="2" key="1">
    <citation type="journal article" date="2007" name="Science">
        <title>Draft genome of the filarial nematode parasite Brugia malayi.</title>
        <authorList>
            <person name="Ghedin E."/>
            <person name="Wang S."/>
            <person name="Spiro D."/>
            <person name="Caler E."/>
            <person name="Zhao Q."/>
            <person name="Crabtree J."/>
            <person name="Allen J.E."/>
            <person name="Delcher A.L."/>
            <person name="Guiliano D.B."/>
            <person name="Miranda-Saavedra D."/>
            <person name="Angiuoli S.V."/>
            <person name="Creasy T."/>
            <person name="Amedeo P."/>
            <person name="Haas B."/>
            <person name="El-Sayed N.M."/>
            <person name="Wortman J.R."/>
            <person name="Feldblyum T."/>
            <person name="Tallon L."/>
            <person name="Schatz M."/>
            <person name="Shumway M."/>
            <person name="Koo H."/>
            <person name="Salzberg S.L."/>
            <person name="Schobel S."/>
            <person name="Pertea M."/>
            <person name="Pop M."/>
            <person name="White O."/>
            <person name="Barton G.J."/>
            <person name="Carlow C.K."/>
            <person name="Crawford M.J."/>
            <person name="Daub J."/>
            <person name="Dimmic M.W."/>
            <person name="Estes C.F."/>
            <person name="Foster J.M."/>
            <person name="Ganatra M."/>
            <person name="Gregory W.F."/>
            <person name="Johnson N.M."/>
            <person name="Jin J."/>
            <person name="Komuniecki R."/>
            <person name="Korf I."/>
            <person name="Kumar S."/>
            <person name="Laney S."/>
            <person name="Li B.W."/>
            <person name="Li W."/>
            <person name="Lindblom T.H."/>
            <person name="Lustigman S."/>
            <person name="Ma D."/>
            <person name="Maina C.V."/>
            <person name="Martin D.M."/>
            <person name="McCarter J.P."/>
            <person name="McReynolds L."/>
            <person name="Mitreva M."/>
            <person name="Nutman T.B."/>
            <person name="Parkinson J."/>
            <person name="Peregrin-Alvarez J.M."/>
            <person name="Poole C."/>
            <person name="Ren Q."/>
            <person name="Saunders L."/>
            <person name="Sluder A.E."/>
            <person name="Smith K."/>
            <person name="Stanke M."/>
            <person name="Unnasch T.R."/>
            <person name="Ware J."/>
            <person name="Wei A.D."/>
            <person name="Weil G."/>
            <person name="Williams D.J."/>
            <person name="Zhang Y."/>
            <person name="Williams S.A."/>
            <person name="Fraser-Liggett C."/>
            <person name="Slatko B."/>
            <person name="Blaxter M.L."/>
            <person name="Scott A.L."/>
        </authorList>
    </citation>
    <scope>NUCLEOTIDE SEQUENCE [LARGE SCALE GENOMIC DNA]</scope>
</reference>
<dbReference type="SUPFAM" id="SSF48452">
    <property type="entry name" value="TPR-like"/>
    <property type="match status" value="1"/>
</dbReference>